<name>A0A6T0DMJ3_EMIHU</name>
<gene>
    <name evidence="1" type="ORF">EHUX00137_LOCUS22185</name>
</gene>
<proteinExistence type="predicted"/>
<sequence>MCTVCVATCSAPESMVQKTKACPEMTSSSSAASMAAWSRDETCDHGYGKASLDSAKVRPLATSRAVSSDQTSTATLAATMEKASARKRSCRTWYPSGDTKLARLGVCGA</sequence>
<reference evidence="1" key="1">
    <citation type="submission" date="2021-01" db="EMBL/GenBank/DDBJ databases">
        <authorList>
            <person name="Corre E."/>
            <person name="Pelletier E."/>
            <person name="Niang G."/>
            <person name="Scheremetjew M."/>
            <person name="Finn R."/>
            <person name="Kale V."/>
            <person name="Holt S."/>
            <person name="Cochrane G."/>
            <person name="Meng A."/>
            <person name="Brown T."/>
            <person name="Cohen L."/>
        </authorList>
    </citation>
    <scope>NUCLEOTIDE SEQUENCE</scope>
    <source>
        <strain evidence="1">379</strain>
    </source>
</reference>
<accession>A0A6T0DMJ3</accession>
<dbReference type="EMBL" id="HBIR01028704">
    <property type="protein sequence ID" value="CAE0557082.1"/>
    <property type="molecule type" value="Transcribed_RNA"/>
</dbReference>
<organism evidence="1">
    <name type="scientific">Emiliania huxleyi</name>
    <name type="common">Coccolithophore</name>
    <name type="synonym">Pontosphaera huxleyi</name>
    <dbReference type="NCBI Taxonomy" id="2903"/>
    <lineage>
        <taxon>Eukaryota</taxon>
        <taxon>Haptista</taxon>
        <taxon>Haptophyta</taxon>
        <taxon>Prymnesiophyceae</taxon>
        <taxon>Isochrysidales</taxon>
        <taxon>Noelaerhabdaceae</taxon>
        <taxon>Emiliania</taxon>
    </lineage>
</organism>
<dbReference type="AlphaFoldDB" id="A0A6T0DMJ3"/>
<evidence type="ECO:0000313" key="1">
    <source>
        <dbReference type="EMBL" id="CAE0557082.1"/>
    </source>
</evidence>
<protein>
    <submittedName>
        <fullName evidence="1">Uncharacterized protein</fullName>
    </submittedName>
</protein>